<evidence type="ECO:0000256" key="3">
    <source>
        <dbReference type="ARBA" id="ARBA00023163"/>
    </source>
</evidence>
<comment type="caution">
    <text evidence="6">The sequence shown here is derived from an EMBL/GenBank/DDBJ whole genome shotgun (WGS) entry which is preliminary data.</text>
</comment>
<dbReference type="Gene3D" id="1.10.10.60">
    <property type="entry name" value="Homeodomain-like"/>
    <property type="match status" value="1"/>
</dbReference>
<evidence type="ECO:0000256" key="2">
    <source>
        <dbReference type="ARBA" id="ARBA00023125"/>
    </source>
</evidence>
<reference evidence="7" key="1">
    <citation type="journal article" date="2019" name="Int. J. Syst. Evol. Microbiol.">
        <title>The Global Catalogue of Microorganisms (GCM) 10K type strain sequencing project: providing services to taxonomists for standard genome sequencing and annotation.</title>
        <authorList>
            <consortium name="The Broad Institute Genomics Platform"/>
            <consortium name="The Broad Institute Genome Sequencing Center for Infectious Disease"/>
            <person name="Wu L."/>
            <person name="Ma J."/>
        </authorList>
    </citation>
    <scope>NUCLEOTIDE SEQUENCE [LARGE SCALE GENOMIC DNA]</scope>
    <source>
        <strain evidence="7">JCM 15572</strain>
    </source>
</reference>
<dbReference type="InterPro" id="IPR001647">
    <property type="entry name" value="HTH_TetR"/>
</dbReference>
<keyword evidence="3" id="KW-0804">Transcription</keyword>
<dbReference type="InterPro" id="IPR036271">
    <property type="entry name" value="Tet_transcr_reg_TetR-rel_C_sf"/>
</dbReference>
<evidence type="ECO:0000256" key="4">
    <source>
        <dbReference type="PROSITE-ProRule" id="PRU00335"/>
    </source>
</evidence>
<dbReference type="SUPFAM" id="SSF48498">
    <property type="entry name" value="Tetracyclin repressor-like, C-terminal domain"/>
    <property type="match status" value="1"/>
</dbReference>
<gene>
    <name evidence="6" type="ORF">GCM10009804_07590</name>
</gene>
<dbReference type="Proteomes" id="UP001501705">
    <property type="component" value="Unassembled WGS sequence"/>
</dbReference>
<dbReference type="EMBL" id="BAAAPH010000002">
    <property type="protein sequence ID" value="GAA1553099.1"/>
    <property type="molecule type" value="Genomic_DNA"/>
</dbReference>
<proteinExistence type="predicted"/>
<dbReference type="InterPro" id="IPR004111">
    <property type="entry name" value="Repressor_TetR_C"/>
</dbReference>
<name>A0ABP4MZM8_9ACTN</name>
<evidence type="ECO:0000256" key="1">
    <source>
        <dbReference type="ARBA" id="ARBA00023015"/>
    </source>
</evidence>
<dbReference type="Gene3D" id="1.10.357.10">
    <property type="entry name" value="Tetracycline Repressor, domain 2"/>
    <property type="match status" value="1"/>
</dbReference>
<evidence type="ECO:0000259" key="5">
    <source>
        <dbReference type="PROSITE" id="PS50977"/>
    </source>
</evidence>
<dbReference type="PRINTS" id="PR00455">
    <property type="entry name" value="HTHTETR"/>
</dbReference>
<protein>
    <submittedName>
        <fullName evidence="6">TetR/AcrR family transcriptional regulator C-terminal domain-containing protein</fullName>
    </submittedName>
</protein>
<feature type="domain" description="HTH tetR-type" evidence="5">
    <location>
        <begin position="1"/>
        <end position="59"/>
    </location>
</feature>
<sequence>MRQTILAAALAIADERGLEAVSMRAVGLKVGLSAMALYPHVSSKDALLDGMVELLLTELVPLADAHHPAEDGEAAGGASGGAVGDGGEEWWLRLVALAQAARKLAGKHPSAFTLLLSRPSVTPEALRATDALYQTILDAGVPDDQVARVERLLSTFVMGFAASEVNGRFGRGTLTPTSRRTQLAPAQLPAHYRLAPHLDDEIDFNAEFEADLADLRVLLESMRRK</sequence>
<dbReference type="SUPFAM" id="SSF46689">
    <property type="entry name" value="Homeodomain-like"/>
    <property type="match status" value="1"/>
</dbReference>
<dbReference type="Pfam" id="PF00440">
    <property type="entry name" value="TetR_N"/>
    <property type="match status" value="1"/>
</dbReference>
<accession>A0ABP4MZM8</accession>
<keyword evidence="2 4" id="KW-0238">DNA-binding</keyword>
<dbReference type="RefSeq" id="WP_344232096.1">
    <property type="nucleotide sequence ID" value="NZ_BAAAPH010000002.1"/>
</dbReference>
<dbReference type="PANTHER" id="PTHR30055:SF234">
    <property type="entry name" value="HTH-TYPE TRANSCRIPTIONAL REGULATOR BETI"/>
    <property type="match status" value="1"/>
</dbReference>
<feature type="DNA-binding region" description="H-T-H motif" evidence="4">
    <location>
        <begin position="22"/>
        <end position="41"/>
    </location>
</feature>
<dbReference type="PANTHER" id="PTHR30055">
    <property type="entry name" value="HTH-TYPE TRANSCRIPTIONAL REGULATOR RUTR"/>
    <property type="match status" value="1"/>
</dbReference>
<dbReference type="Pfam" id="PF02909">
    <property type="entry name" value="TetR_C_1"/>
    <property type="match status" value="1"/>
</dbReference>
<organism evidence="6 7">
    <name type="scientific">Kribbella hippodromi</name>
    <dbReference type="NCBI Taxonomy" id="434347"/>
    <lineage>
        <taxon>Bacteria</taxon>
        <taxon>Bacillati</taxon>
        <taxon>Actinomycetota</taxon>
        <taxon>Actinomycetes</taxon>
        <taxon>Propionibacteriales</taxon>
        <taxon>Kribbellaceae</taxon>
        <taxon>Kribbella</taxon>
    </lineage>
</organism>
<dbReference type="InterPro" id="IPR050109">
    <property type="entry name" value="HTH-type_TetR-like_transc_reg"/>
</dbReference>
<dbReference type="InterPro" id="IPR009057">
    <property type="entry name" value="Homeodomain-like_sf"/>
</dbReference>
<evidence type="ECO:0000313" key="6">
    <source>
        <dbReference type="EMBL" id="GAA1553099.1"/>
    </source>
</evidence>
<dbReference type="PROSITE" id="PS50977">
    <property type="entry name" value="HTH_TETR_2"/>
    <property type="match status" value="1"/>
</dbReference>
<keyword evidence="1" id="KW-0805">Transcription regulation</keyword>
<keyword evidence="7" id="KW-1185">Reference proteome</keyword>
<evidence type="ECO:0000313" key="7">
    <source>
        <dbReference type="Proteomes" id="UP001501705"/>
    </source>
</evidence>